<protein>
    <submittedName>
        <fullName evidence="1">Uncharacterized protein</fullName>
    </submittedName>
</protein>
<keyword evidence="2" id="KW-1185">Reference proteome</keyword>
<name>A0A2N5NAA0_9BACL</name>
<organism evidence="1 2">
    <name type="scientific">Paenibacillus pasadenensis</name>
    <dbReference type="NCBI Taxonomy" id="217090"/>
    <lineage>
        <taxon>Bacteria</taxon>
        <taxon>Bacillati</taxon>
        <taxon>Bacillota</taxon>
        <taxon>Bacilli</taxon>
        <taxon>Bacillales</taxon>
        <taxon>Paenibacillaceae</taxon>
        <taxon>Paenibacillus</taxon>
    </lineage>
</organism>
<comment type="caution">
    <text evidence="1">The sequence shown here is derived from an EMBL/GenBank/DDBJ whole genome shotgun (WGS) entry which is preliminary data.</text>
</comment>
<reference evidence="1 2" key="1">
    <citation type="submission" date="2017-05" db="EMBL/GenBank/DDBJ databases">
        <title>Functional genome analysis of Paenibacillus pasadenensis strain R16: insights on endophytic life style and antifungal activity.</title>
        <authorList>
            <person name="Passera A."/>
            <person name="Marcolungo L."/>
            <person name="Casati P."/>
            <person name="Brasca M."/>
            <person name="Quaglino F."/>
            <person name="Delledonne M."/>
        </authorList>
    </citation>
    <scope>NUCLEOTIDE SEQUENCE [LARGE SCALE GENOMIC DNA]</scope>
    <source>
        <strain evidence="1 2">R16</strain>
    </source>
</reference>
<dbReference type="Proteomes" id="UP000234789">
    <property type="component" value="Unassembled WGS sequence"/>
</dbReference>
<evidence type="ECO:0000313" key="2">
    <source>
        <dbReference type="Proteomes" id="UP000234789"/>
    </source>
</evidence>
<evidence type="ECO:0000313" key="1">
    <source>
        <dbReference type="EMBL" id="PLT47263.1"/>
    </source>
</evidence>
<gene>
    <name evidence="1" type="ORF">B8V81_1487</name>
</gene>
<dbReference type="AlphaFoldDB" id="A0A2N5NAA0"/>
<sequence length="39" mass="4494">MVGRAVAFRGCPALENFVKKGTFPCVYCKQTVFIINLWW</sequence>
<proteinExistence type="predicted"/>
<dbReference type="EMBL" id="NFEZ01000003">
    <property type="protein sequence ID" value="PLT47263.1"/>
    <property type="molecule type" value="Genomic_DNA"/>
</dbReference>
<accession>A0A2N5NAA0</accession>